<feature type="compositionally biased region" description="Low complexity" evidence="1">
    <location>
        <begin position="93"/>
        <end position="123"/>
    </location>
</feature>
<keyword evidence="4" id="KW-1185">Reference proteome</keyword>
<keyword evidence="2" id="KW-0472">Membrane</keyword>
<protein>
    <recommendedName>
        <fullName evidence="5">Fucose-specific lectin</fullName>
    </recommendedName>
</protein>
<feature type="region of interest" description="Disordered" evidence="1">
    <location>
        <begin position="91"/>
        <end position="126"/>
    </location>
</feature>
<dbReference type="SUPFAM" id="SSF89372">
    <property type="entry name" value="Fucose-specific lectin"/>
    <property type="match status" value="1"/>
</dbReference>
<dbReference type="Proteomes" id="UP001521184">
    <property type="component" value="Unassembled WGS sequence"/>
</dbReference>
<dbReference type="EMBL" id="JAKEKT020000135">
    <property type="protein sequence ID" value="KAL1634264.1"/>
    <property type="molecule type" value="Genomic_DNA"/>
</dbReference>
<feature type="transmembrane region" description="Helical" evidence="2">
    <location>
        <begin position="71"/>
        <end position="92"/>
    </location>
</feature>
<evidence type="ECO:0000313" key="4">
    <source>
        <dbReference type="Proteomes" id="UP001521184"/>
    </source>
</evidence>
<keyword evidence="2" id="KW-0812">Transmembrane</keyword>
<keyword evidence="2" id="KW-1133">Transmembrane helix</keyword>
<feature type="region of interest" description="Disordered" evidence="1">
    <location>
        <begin position="1"/>
        <end position="36"/>
    </location>
</feature>
<gene>
    <name evidence="3" type="ORF">SLS58_010737</name>
</gene>
<organism evidence="3 4">
    <name type="scientific">Diplodia intermedia</name>
    <dbReference type="NCBI Taxonomy" id="856260"/>
    <lineage>
        <taxon>Eukaryota</taxon>
        <taxon>Fungi</taxon>
        <taxon>Dikarya</taxon>
        <taxon>Ascomycota</taxon>
        <taxon>Pezizomycotina</taxon>
        <taxon>Dothideomycetes</taxon>
        <taxon>Dothideomycetes incertae sedis</taxon>
        <taxon>Botryosphaeriales</taxon>
        <taxon>Botryosphaeriaceae</taxon>
        <taxon>Diplodia</taxon>
    </lineage>
</organism>
<evidence type="ECO:0008006" key="5">
    <source>
        <dbReference type="Google" id="ProtNLM"/>
    </source>
</evidence>
<dbReference type="Gene3D" id="2.120.10.70">
    <property type="entry name" value="Fucose-specific lectin"/>
    <property type="match status" value="1"/>
</dbReference>
<comment type="caution">
    <text evidence="3">The sequence shown here is derived from an EMBL/GenBank/DDBJ whole genome shotgun (WGS) entry which is preliminary data.</text>
</comment>
<sequence>MGPDQGHSTLEVDWEAQLANAPEPYTPKDQKDANAPEVPYSELPEALTLEHHPPSPAHPVPVICGLRKRTFYIVLGLVLLVAVGAGVGGGVGTSSSSDTSAPGSSSSSSDGSVPSSDGSSSSPHVTLLPTTNLASINYTDEADVEHNLVYYQLSSKAIYQSHWNSADTTWKVSIVANDTDKIMENTPLSADLWRNNATLRNIDVYWLEPGGMIRGLTKHHSQGWIDNGVNNQYHTGKMATYAKECDSCYNNNVVVYNNDHLYWLQTQPTWVQQAIANAPIPASGSDLSLKPVYSSDGAKHMVLHMNSKATGNLTQVVWNGAKWASAQTLPTSISANASIAAFTAGYEDDVAQDFTIQVLTTDPLDVAGRVTLTAYHVSTDTWTSARDVAGFEDILDGSPLAVNQAGRVYGLVAGADGAPQIAEWAWNADNASYTRMGNVSIPVPAS</sequence>
<name>A0ABR3T3U6_9PEZI</name>
<evidence type="ECO:0000256" key="2">
    <source>
        <dbReference type="SAM" id="Phobius"/>
    </source>
</evidence>
<evidence type="ECO:0000256" key="1">
    <source>
        <dbReference type="SAM" id="MobiDB-lite"/>
    </source>
</evidence>
<evidence type="ECO:0000313" key="3">
    <source>
        <dbReference type="EMBL" id="KAL1634264.1"/>
    </source>
</evidence>
<proteinExistence type="predicted"/>
<reference evidence="3 4" key="1">
    <citation type="journal article" date="2023" name="Plant Dis.">
        <title>First Report of Diplodia intermedia Causing Canker and Dieback Diseases on Apple Trees in Canada.</title>
        <authorList>
            <person name="Ellouze W."/>
            <person name="Ilyukhin E."/>
            <person name="Sulman M."/>
            <person name="Ali S."/>
        </authorList>
    </citation>
    <scope>NUCLEOTIDE SEQUENCE [LARGE SCALE GENOMIC DNA]</scope>
    <source>
        <strain evidence="3 4">M45-28</strain>
    </source>
</reference>
<accession>A0ABR3T3U6</accession>